<feature type="region of interest" description="Disordered" evidence="1">
    <location>
        <begin position="182"/>
        <end position="225"/>
    </location>
</feature>
<dbReference type="EMBL" id="HBIM01023410">
    <property type="protein sequence ID" value="CAE0420599.1"/>
    <property type="molecule type" value="Transcribed_RNA"/>
</dbReference>
<evidence type="ECO:0000256" key="1">
    <source>
        <dbReference type="SAM" id="MobiDB-lite"/>
    </source>
</evidence>
<protein>
    <submittedName>
        <fullName evidence="2">Uncharacterized protein</fullName>
    </submittedName>
</protein>
<organism evidence="2">
    <name type="scientific">Amphora coffeiformis</name>
    <dbReference type="NCBI Taxonomy" id="265554"/>
    <lineage>
        <taxon>Eukaryota</taxon>
        <taxon>Sar</taxon>
        <taxon>Stramenopiles</taxon>
        <taxon>Ochrophyta</taxon>
        <taxon>Bacillariophyta</taxon>
        <taxon>Bacillariophyceae</taxon>
        <taxon>Bacillariophycidae</taxon>
        <taxon>Thalassiophysales</taxon>
        <taxon>Catenulaceae</taxon>
        <taxon>Amphora</taxon>
    </lineage>
</organism>
<dbReference type="AlphaFoldDB" id="A0A7S3P8S8"/>
<feature type="compositionally biased region" description="Basic and acidic residues" evidence="1">
    <location>
        <begin position="184"/>
        <end position="196"/>
    </location>
</feature>
<feature type="compositionally biased region" description="Polar residues" evidence="1">
    <location>
        <begin position="213"/>
        <end position="222"/>
    </location>
</feature>
<gene>
    <name evidence="2" type="ORF">ACOF00016_LOCUS17325</name>
</gene>
<accession>A0A7S3P8S8</accession>
<evidence type="ECO:0000313" key="2">
    <source>
        <dbReference type="EMBL" id="CAE0420599.1"/>
    </source>
</evidence>
<proteinExistence type="predicted"/>
<name>A0A7S3P8S8_9STRA</name>
<reference evidence="2" key="1">
    <citation type="submission" date="2021-01" db="EMBL/GenBank/DDBJ databases">
        <authorList>
            <person name="Corre E."/>
            <person name="Pelletier E."/>
            <person name="Niang G."/>
            <person name="Scheremetjew M."/>
            <person name="Finn R."/>
            <person name="Kale V."/>
            <person name="Holt S."/>
            <person name="Cochrane G."/>
            <person name="Meng A."/>
            <person name="Brown T."/>
            <person name="Cohen L."/>
        </authorList>
    </citation>
    <scope>NUCLEOTIDE SEQUENCE</scope>
    <source>
        <strain evidence="2">CCMP127</strain>
    </source>
</reference>
<sequence length="251" mass="28804">MLPDEKLTATSSFSVKDGKLVQHPPAPRRVSRRHSVGFKPDTEMQQVIEFDMHDEEMALRMWYSRDEYDIIKARNSLIVKMMKTGHFKESEEHTFRGLEHKLKEGFRQRRANKFNGLNAVLEEQDRQYAKGITIPEAIAEKYGRISIQASETAFVMARRDFENSYCYSGKPVGSQLAAAISTTDESKSRDDVDSHHHQYHRQGYIVDDDTIASEDSNNSSASKTRKKISGLFNAVSMAKRKEGKMFRRSSM</sequence>